<dbReference type="InterPro" id="IPR013762">
    <property type="entry name" value="Integrase-like_cat_sf"/>
</dbReference>
<dbReference type="Gene3D" id="1.10.443.10">
    <property type="entry name" value="Intergrase catalytic core"/>
    <property type="match status" value="1"/>
</dbReference>
<evidence type="ECO:0000313" key="4">
    <source>
        <dbReference type="Proteomes" id="UP001355653"/>
    </source>
</evidence>
<protein>
    <submittedName>
        <fullName evidence="3">Tyrosine-type recombinase/integrase</fullName>
    </submittedName>
</protein>
<dbReference type="RefSeq" id="WP_164819463.1">
    <property type="nucleotide sequence ID" value="NZ_JAROBY010000075.1"/>
</dbReference>
<dbReference type="SUPFAM" id="SSF56349">
    <property type="entry name" value="DNA breaking-rejoining enzymes"/>
    <property type="match status" value="1"/>
</dbReference>
<reference evidence="3 4" key="1">
    <citation type="submission" date="2023-03" db="EMBL/GenBank/DDBJ databases">
        <title>Bacillus Genome Sequencing.</title>
        <authorList>
            <person name="Dunlap C."/>
        </authorList>
    </citation>
    <scope>NUCLEOTIDE SEQUENCE [LARGE SCALE GENOMIC DNA]</scope>
    <source>
        <strain evidence="3 4">NRS-1351</strain>
    </source>
</reference>
<sequence>MDWITWEEFRGSMLNLHNTTNTTRSISRFVEKEKIFMNLYEWFMDTYPSYLDWLKTPVSVRKKYVNESIPCAELYFILTWAIKKEIFNSVYKEHVLEYLMTDQHKSMKNWIRIAQVFGYCNEIEFEYINQTGLGLISRLKKYLSIHCMVLNKPFKSFTDNDVEAVPRLFVGTKYTAKAIQDLRIKLGYTNKTMKVNQIKRRNWTTLFNEKQWGPMFDLFQQYLISSDAKPKYIAMMGVVITKLLCYLEQHGLSQCSDFKYEDFVRFTDWLLKEMSPASAMLYISKIKVFFQWGVNESSFFPNKIDFPDDYWSRLYKIVKDDRIKSDGLAFKEEGIADQIVKALTNYNPQNEHEELCRWFWLIIASCPARFSFILNLESQYAIQPLPNEPSAYGVYSQDADKAGNKYGQFPILDQIGIQALYALQNRIKRKNFKAIYNESNKRTYIHLFQLDKAPWLLSEETVRSFFNEIIKPQLANLELEFKNLSGAAHSFRHHLLTQIALISGDVEVVMTAAGHQDEKMTREYLKSKVSRTALLFKVMNKYESGEITGKFYFRLLELLTSEESPVDAMLRALTTEMNLEQFLGTYGKKMDMGYCLGPSSCNNWLKCWGCHHFLMTREEIVSAIKTLAHQIINMREMIKNSRDFTYNNSIAAGQMKGITLIVKRLGDLKISQDQITSMVNQYLSGQDIKVVAN</sequence>
<organism evidence="3 4">
    <name type="scientific">Paenibacillus chondroitinus</name>
    <dbReference type="NCBI Taxonomy" id="59842"/>
    <lineage>
        <taxon>Bacteria</taxon>
        <taxon>Bacillati</taxon>
        <taxon>Bacillota</taxon>
        <taxon>Bacilli</taxon>
        <taxon>Bacillales</taxon>
        <taxon>Paenibacillaceae</taxon>
        <taxon>Paenibacillus</taxon>
    </lineage>
</organism>
<dbReference type="EMBL" id="JAROBY010000075">
    <property type="protein sequence ID" value="MEB4798463.1"/>
    <property type="molecule type" value="Genomic_DNA"/>
</dbReference>
<proteinExistence type="predicted"/>
<gene>
    <name evidence="3" type="ORF">P5G65_31610</name>
</gene>
<accession>A0ABU6DL14</accession>
<comment type="caution">
    <text evidence="3">The sequence shown here is derived from an EMBL/GenBank/DDBJ whole genome shotgun (WGS) entry which is preliminary data.</text>
</comment>
<dbReference type="Gene3D" id="1.10.150.130">
    <property type="match status" value="1"/>
</dbReference>
<dbReference type="InterPro" id="IPR011010">
    <property type="entry name" value="DNA_brk_join_enz"/>
</dbReference>
<name>A0ABU6DL14_9BACL</name>
<keyword evidence="4" id="KW-1185">Reference proteome</keyword>
<evidence type="ECO:0000256" key="2">
    <source>
        <dbReference type="ARBA" id="ARBA00023172"/>
    </source>
</evidence>
<dbReference type="InterPro" id="IPR010998">
    <property type="entry name" value="Integrase_recombinase_N"/>
</dbReference>
<keyword evidence="1" id="KW-0238">DNA-binding</keyword>
<dbReference type="Proteomes" id="UP001355653">
    <property type="component" value="Unassembled WGS sequence"/>
</dbReference>
<evidence type="ECO:0000256" key="1">
    <source>
        <dbReference type="ARBA" id="ARBA00023125"/>
    </source>
</evidence>
<evidence type="ECO:0000313" key="3">
    <source>
        <dbReference type="EMBL" id="MEB4798463.1"/>
    </source>
</evidence>
<keyword evidence="2" id="KW-0233">DNA recombination</keyword>